<reference evidence="2" key="1">
    <citation type="submission" date="2013-11" db="EMBL/GenBank/DDBJ databases">
        <title>Draft genome sequence and annotation of the entomopathogenic bacteria, Xenorhabdus cabanillasi strain JM26 and Xenorhabdus szentirmai strain DSM 16338.</title>
        <authorList>
            <person name="Gualtieri M."/>
            <person name="Ogier J.C."/>
            <person name="Pages S."/>
            <person name="Givaudan A."/>
            <person name="Gaudriault S."/>
        </authorList>
    </citation>
    <scope>NUCLEOTIDE SEQUENCE [LARGE SCALE GENOMIC DNA]</scope>
    <source>
        <strain evidence="2">DSM 16338</strain>
    </source>
</reference>
<organism evidence="2 3">
    <name type="scientific">Xenorhabdus szentirmaii DSM 16338</name>
    <dbReference type="NCBI Taxonomy" id="1427518"/>
    <lineage>
        <taxon>Bacteria</taxon>
        <taxon>Pseudomonadati</taxon>
        <taxon>Pseudomonadota</taxon>
        <taxon>Gammaproteobacteria</taxon>
        <taxon>Enterobacterales</taxon>
        <taxon>Morganellaceae</taxon>
        <taxon>Xenorhabdus</taxon>
    </lineage>
</organism>
<dbReference type="AlphaFoldDB" id="W1IZ20"/>
<dbReference type="EMBL" id="CBXF010000083">
    <property type="protein sequence ID" value="CDL82876.1"/>
    <property type="molecule type" value="Genomic_DNA"/>
</dbReference>
<comment type="caution">
    <text evidence="2">The sequence shown here is derived from an EMBL/GenBank/DDBJ whole genome shotgun (WGS) entry which is preliminary data.</text>
</comment>
<proteinExistence type="predicted"/>
<evidence type="ECO:0000313" key="3">
    <source>
        <dbReference type="Proteomes" id="UP000019202"/>
    </source>
</evidence>
<dbReference type="Proteomes" id="UP000019202">
    <property type="component" value="Unassembled WGS sequence"/>
</dbReference>
<keyword evidence="1" id="KW-0472">Membrane</keyword>
<evidence type="ECO:0000313" key="2">
    <source>
        <dbReference type="EMBL" id="CDL82876.1"/>
    </source>
</evidence>
<protein>
    <submittedName>
        <fullName evidence="2">Uncharacterized protein</fullName>
    </submittedName>
</protein>
<evidence type="ECO:0000256" key="1">
    <source>
        <dbReference type="SAM" id="Phobius"/>
    </source>
</evidence>
<keyword evidence="3" id="KW-1185">Reference proteome</keyword>
<feature type="transmembrane region" description="Helical" evidence="1">
    <location>
        <begin position="39"/>
        <end position="58"/>
    </location>
</feature>
<name>W1IZ20_9GAMM</name>
<keyword evidence="1" id="KW-0812">Transmembrane</keyword>
<gene>
    <name evidence="2" type="ORF">XSR1_250055</name>
</gene>
<dbReference type="STRING" id="1427518.XSR1_250055"/>
<keyword evidence="1" id="KW-1133">Transmembrane helix</keyword>
<sequence length="71" mass="8040">MLSRARYKIFTIGREFYAKTAGKTSAELEQMRKKRSFSIVIYLGGFSSTIVISIDMLINEHSSESESKAKT</sequence>
<accession>W1IZ20</accession>